<feature type="compositionally biased region" description="Low complexity" evidence="1">
    <location>
        <begin position="274"/>
        <end position="284"/>
    </location>
</feature>
<evidence type="ECO:0000313" key="3">
    <source>
        <dbReference type="Proteomes" id="UP000663826"/>
    </source>
</evidence>
<dbReference type="Proteomes" id="UP000663826">
    <property type="component" value="Unassembled WGS sequence"/>
</dbReference>
<feature type="compositionally biased region" description="Polar residues" evidence="1">
    <location>
        <begin position="1"/>
        <end position="17"/>
    </location>
</feature>
<feature type="compositionally biased region" description="Low complexity" evidence="1">
    <location>
        <begin position="40"/>
        <end position="55"/>
    </location>
</feature>
<comment type="caution">
    <text evidence="2">The sequence shown here is derived from an EMBL/GenBank/DDBJ whole genome shotgun (WGS) entry which is preliminary data.</text>
</comment>
<protein>
    <submittedName>
        <fullName evidence="2">Uncharacterized protein</fullName>
    </submittedName>
</protein>
<feature type="compositionally biased region" description="Low complexity" evidence="1">
    <location>
        <begin position="579"/>
        <end position="604"/>
    </location>
</feature>
<dbReference type="AlphaFoldDB" id="A0A8H2X5A3"/>
<feature type="region of interest" description="Disordered" evidence="1">
    <location>
        <begin position="178"/>
        <end position="200"/>
    </location>
</feature>
<evidence type="ECO:0000256" key="1">
    <source>
        <dbReference type="SAM" id="MobiDB-lite"/>
    </source>
</evidence>
<feature type="region of interest" description="Disordered" evidence="1">
    <location>
        <begin position="628"/>
        <end position="672"/>
    </location>
</feature>
<evidence type="ECO:0000313" key="2">
    <source>
        <dbReference type="EMBL" id="CAE6416810.1"/>
    </source>
</evidence>
<feature type="compositionally biased region" description="Low complexity" evidence="1">
    <location>
        <begin position="67"/>
        <end position="84"/>
    </location>
</feature>
<feature type="compositionally biased region" description="Basic and acidic residues" evidence="1">
    <location>
        <begin position="401"/>
        <end position="410"/>
    </location>
</feature>
<feature type="compositionally biased region" description="Polar residues" evidence="1">
    <location>
        <begin position="518"/>
        <end position="534"/>
    </location>
</feature>
<feature type="region of interest" description="Disordered" evidence="1">
    <location>
        <begin position="1"/>
        <end position="84"/>
    </location>
</feature>
<feature type="compositionally biased region" description="Polar residues" evidence="1">
    <location>
        <begin position="568"/>
        <end position="578"/>
    </location>
</feature>
<feature type="compositionally biased region" description="Basic and acidic residues" evidence="1">
    <location>
        <begin position="184"/>
        <end position="197"/>
    </location>
</feature>
<accession>A0A8H2X5A3</accession>
<reference evidence="2" key="1">
    <citation type="submission" date="2021-01" db="EMBL/GenBank/DDBJ databases">
        <authorList>
            <person name="Kaushik A."/>
        </authorList>
    </citation>
    <scope>NUCLEOTIDE SEQUENCE</scope>
    <source>
        <strain evidence="2">AG1-1B</strain>
    </source>
</reference>
<dbReference type="EMBL" id="CAJMWQ010000974">
    <property type="protein sequence ID" value="CAE6416810.1"/>
    <property type="molecule type" value="Genomic_DNA"/>
</dbReference>
<dbReference type="PANTHER" id="PTHR37327">
    <property type="entry name" value="CHROMOSOME 1, WHOLE GENOME SHOTGUN SEQUENCE"/>
    <property type="match status" value="1"/>
</dbReference>
<proteinExistence type="predicted"/>
<feature type="compositionally biased region" description="Polar residues" evidence="1">
    <location>
        <begin position="657"/>
        <end position="672"/>
    </location>
</feature>
<feature type="compositionally biased region" description="Polar residues" evidence="1">
    <location>
        <begin position="27"/>
        <end position="39"/>
    </location>
</feature>
<feature type="compositionally biased region" description="Pro residues" evidence="1">
    <location>
        <begin position="294"/>
        <end position="307"/>
    </location>
</feature>
<feature type="compositionally biased region" description="Polar residues" evidence="1">
    <location>
        <begin position="542"/>
        <end position="561"/>
    </location>
</feature>
<sequence length="948" mass="101584">MERSAAYSTSSALSWGRNSPPPHPFASTYSTPPTRSATLRSSNESLASSSRRGPSPYSPPKMQTPQTPGGSSASSTRPPSSRRALTAALELAQEAVRIDSAGEEPLAAIAAYGKSVTLLKEVMDRVMRGEGAERRRAGVRRRSDAAREDEVRRLKSIHDTYADRMQILSLIYQMDSGEQAPVSPDHHEDSPDYEHSTGFHTEPYAINGEHEYDDVSTTAETIGSAFVPYGTTSGLDYAAHHATRAENLSSFSPSPSPSPSPDEYDHETPTEYQPTPISPTSTITPRERGSHIPPMRPVPSGPLPLPGVQPLYSLPQPSSQHQWPNGAPALPVPARVNRSQSTSAGSAPRTDSHSPHRRSYVVPPSAPAHVQTQPSRMRTGSVAGHKRSGSGNERLGLGPLTEERERDRETSSGTESEPWTVVAAEPNSHQQPVAEGYRSTSEAYRSRVMSLGRDAGMSITREMRELPPHPSGSPITPRLPISNPDAPRSSTGTGVVQRPRGDTSSSTSSRGSDGPSSAGTVSTVPTSFSASIEKSSIIMPGPNSSIENGMLVNTSTSQGSIAQRRKSAQPSIGHSSAFQQALQQQPQLPTLPQTPTSTQQTPIVSVPPPSAVPPVAATRLTADTLPAGAATRLGIAPGRLRASSQPGRRPDMPPTGMGSSLASGPRKSSTSHSRVIFGRGMASPVPWGVALSAAGIPLVPMQSTGGSPSLVVHVVAASVPLSTKPAPPPDSQLRKPFHLMGCLLVSLTHQSGGYLTPKLHVPHEVWSQGGAKLVNVPDKLRVLESLVDHMIGLRECSEGFFSGGQRGEDFMKRLDEWVKHCEALNGEYAKKLGVGEGVIKKRGGMTDKIMRGFDRITNGKSVDSPANYADLLKRLFTGADLFDKHIQALHDPNHPRYLPVSGSVRKQIEMRLHAASDFFATVVLTFVVRDLGLLMDKFVKKTERWLEE</sequence>
<organism evidence="2 3">
    <name type="scientific">Rhizoctonia solani</name>
    <dbReference type="NCBI Taxonomy" id="456999"/>
    <lineage>
        <taxon>Eukaryota</taxon>
        <taxon>Fungi</taxon>
        <taxon>Dikarya</taxon>
        <taxon>Basidiomycota</taxon>
        <taxon>Agaricomycotina</taxon>
        <taxon>Agaricomycetes</taxon>
        <taxon>Cantharellales</taxon>
        <taxon>Ceratobasidiaceae</taxon>
        <taxon>Rhizoctonia</taxon>
    </lineage>
</organism>
<gene>
    <name evidence="2" type="ORF">RDB_LOCUS44393</name>
</gene>
<feature type="compositionally biased region" description="Low complexity" evidence="1">
    <location>
        <begin position="502"/>
        <end position="517"/>
    </location>
</feature>
<dbReference type="PANTHER" id="PTHR37327:SF1">
    <property type="entry name" value="MICROTUBULE INTERACTING AND TRANSPORT DOMAIN-CONTAINING PROTEIN"/>
    <property type="match status" value="1"/>
</dbReference>
<feature type="region of interest" description="Disordered" evidence="1">
    <location>
        <begin position="246"/>
        <end position="610"/>
    </location>
</feature>
<name>A0A8H2X5A3_9AGAM</name>